<dbReference type="FunFam" id="1.20.920.20:FF:000013">
    <property type="entry name" value="Dynein Heavy Chain"/>
    <property type="match status" value="1"/>
</dbReference>
<dbReference type="Gene3D" id="1.10.287.2620">
    <property type="match status" value="1"/>
</dbReference>
<feature type="domain" description="Dynein heavy chain linker" evidence="2">
    <location>
        <begin position="628"/>
        <end position="1008"/>
    </location>
</feature>
<evidence type="ECO:0000313" key="5">
    <source>
        <dbReference type="Proteomes" id="UP000494206"/>
    </source>
</evidence>
<evidence type="ECO:0000256" key="1">
    <source>
        <dbReference type="SAM" id="Coils"/>
    </source>
</evidence>
<dbReference type="InterPro" id="IPR042222">
    <property type="entry name" value="Dynein_2_N"/>
</dbReference>
<keyword evidence="1" id="KW-0175">Coiled coil</keyword>
<dbReference type="Pfam" id="PF08393">
    <property type="entry name" value="DHC_N2"/>
    <property type="match status" value="1"/>
</dbReference>
<dbReference type="GO" id="GO:0051959">
    <property type="term" value="F:dynein light intermediate chain binding"/>
    <property type="evidence" value="ECO:0007669"/>
    <property type="project" value="InterPro"/>
</dbReference>
<accession>A0A8S1E8V8</accession>
<dbReference type="GO" id="GO:0008569">
    <property type="term" value="F:minus-end-directed microtubule motor activity"/>
    <property type="evidence" value="ECO:0007669"/>
    <property type="project" value="TreeGrafter"/>
</dbReference>
<gene>
    <name evidence="4" type="ORF">CBOVIS_LOCUS524</name>
</gene>
<dbReference type="GO" id="GO:0097729">
    <property type="term" value="C:9+2 motile cilium"/>
    <property type="evidence" value="ECO:0007669"/>
    <property type="project" value="TreeGrafter"/>
</dbReference>
<keyword evidence="5" id="KW-1185">Reference proteome</keyword>
<dbReference type="Proteomes" id="UP000494206">
    <property type="component" value="Unassembled WGS sequence"/>
</dbReference>
<dbReference type="PANTHER" id="PTHR10676:SF242">
    <property type="entry name" value="DYNEIN AXONEMAL HEAVY CHAIN 3"/>
    <property type="match status" value="1"/>
</dbReference>
<name>A0A8S1E8V8_9PELO</name>
<evidence type="ECO:0000259" key="2">
    <source>
        <dbReference type="Pfam" id="PF08393"/>
    </source>
</evidence>
<dbReference type="InterPro" id="IPR042228">
    <property type="entry name" value="Dynein_linker_3"/>
</dbReference>
<evidence type="ECO:0000259" key="3">
    <source>
        <dbReference type="Pfam" id="PF12777"/>
    </source>
</evidence>
<dbReference type="InterPro" id="IPR013602">
    <property type="entry name" value="Dynein_heavy_linker"/>
</dbReference>
<dbReference type="GO" id="GO:0060294">
    <property type="term" value="P:cilium movement involved in cell motility"/>
    <property type="evidence" value="ECO:0007669"/>
    <property type="project" value="TreeGrafter"/>
</dbReference>
<dbReference type="OrthoDB" id="5826481at2759"/>
<dbReference type="GO" id="GO:0036156">
    <property type="term" value="C:inner dynein arm"/>
    <property type="evidence" value="ECO:0007669"/>
    <property type="project" value="TreeGrafter"/>
</dbReference>
<proteinExistence type="predicted"/>
<feature type="domain" description="Dynein heavy chain coiled coil stalk" evidence="3">
    <location>
        <begin position="2031"/>
        <end position="2341"/>
    </location>
</feature>
<dbReference type="InterPro" id="IPR024743">
    <property type="entry name" value="Dynein_HC_stalk"/>
</dbReference>
<feature type="coiled-coil region" evidence="1">
    <location>
        <begin position="2022"/>
        <end position="2108"/>
    </location>
</feature>
<evidence type="ECO:0000313" key="4">
    <source>
        <dbReference type="EMBL" id="CAB3397054.1"/>
    </source>
</evidence>
<dbReference type="Gene3D" id="1.20.920.20">
    <property type="match status" value="1"/>
</dbReference>
<comment type="caution">
    <text evidence="4">The sequence shown here is derived from an EMBL/GenBank/DDBJ whole genome shotgun (WGS) entry which is preliminary data.</text>
</comment>
<dbReference type="InterPro" id="IPR026983">
    <property type="entry name" value="DHC"/>
</dbReference>
<sequence>MYDDGFGNIFHPTTLSISCRDIPKDLEYDNRKSVHHNHQGRRTALRNGKVVFLKGSIVQGTSIKVPRLGSPIAKKIKTSSAPKFSDVVHDESLPSFPGWNEQANNLQKKVGSNDMSSILSEIENAWKVWTREAAKAYLRKEEIVVPYKGRVPWKDSIVRSSGKIADQLRLNTKIISMFFEKFRDRALLDCSFLVSENGRTVGELEKQLEDFVKATKRILTFEWPMDVAHLMLDEGESWIPLLVTSTAHTVFNAVAATMARLLYDLLQENINRVRTVFEQEDEARLIIVLNEGDESFDYWKRVNVLLELSRVPRVDHKIYPKMFKEAFIDIRNWFSSLSIVFSPLPQPFRKLNDEIEVLNAKLKEYEDDPKQYKAWENIATRLLAIRDEILRKPGKILQDFIIYDCGQIKKSELRRVTDLEEKLKSSILLYLSSRNNEIRAKFSNCSAKLFRNDVITQLRNIEEVQNELPKIKAQIMEIHEAYDIYMNIFVMPDYDIRQYYEISRLGHKLEQLVNFVWDRIHHERQWITKQVSESTSKNYYECEMIEKEWLDCLKKYRTASRINEVQKVQIKMVHLSEKSALLQERDDKLIGQRSLLGLPASPIDCVRIAKMCQFFSKLATLHYNTLLHHEACLRMRIADVDHTVLVDETEKLRLAMDEIEQEAATINEHSNTSKEALNKIQAILNEFEKLLPVLGAISCQAMKDRHWQQILQDTESSVKVEGNPLVSELLEMKFIEKAEKFEQVGMQAEKERVLEKSIETMKQQWKGATFSTHTNAGELLTGELAIQMQAHLARCQTILSSPHAFSILDQIKHWLDTLMNVNTFVNLYKQCDTRWKMIEGVFSTEDIAYQMPHEFRTFKKISLRWLHANNQITEERPILEQIDLIKKLNIELAELEILFGKMENGFHAYLRKKRAVFPRLFALSDELVLSLICDSREPINCNAYIPLLFPSILGFEQNTKKEIILVKTKSETIMLTKPVNVNLSKRHVEKWMHELDVQLKHTIKSKIRSLIDRLNYAFSPIETILSEPIQVGVMYTKIAVTFQIENAFKLNNLMALGSTLKNALRECQHAVIHKHSRRNFLLHTYQVLRNASTLVSSFITDQVVFLDDYRWTSHVRYYWHMENVFIRVGTVSIRYDYEINHFDDLPDPHFIETALKNFIFMNHFGFGGRMGVESIDMARQVAIAMGRPLVICDAADEAECRMLLDGSMLFGAIVYIKEKSAFKLGQLLEKDVYTSHCLGNLKYTFETEITINTSTMIFLSDTFNTARQIGHPQKRHRWAHVDLLRKLLQITDIPQVILQNEAIPYLARKIQQLIKLLETHLLVIVCGARLTGKTRIIAKAAEIQCADVHFHRGIWQELEDYTEHAKLYGKKNKWIVIDGMLDEKSRKALLRKEYSALARTMLIDDLKMINILALPQRVEHVEPEFSNFPIVQLDGIVDFSTESDVTDNERLLIEEVLQKANIEEFFQDVIRIIGKIKKSMTLSNQELFINCLYTSIISLTDSQKLIGSIFKEDEDLQNFFTKVPHSQGWYNYNNENEAHIPASEFYIIHVANLILGTELIPLIHSMPCLEFSNFIAQIQQNLDNLGWYAITTSIDSETTIEELKQFVDNCTIMFGSHEVTEVDEAREGSNFLLIRGIESAKIEVIDWLRNNFEKNKIMKMIWLSKYDKTHYPMRIQKFLFSINWMELTQIRPKEYPLATYEKVINLITEKVKNEEVRNAIINQLIEGLSDAVILKNYEKVCELKISEESRLVRSQAFIEINELQDIYQKEDTAKQTKERKLKREPFEIRKADARNISLLESVLAKNSVLIVGSSKPRIVHSVQLACDLNKQQCSTDFGVSNVDEWRKLMNKTLQECLIDGKESVICISVSSKPSALMSAILADCISICCHSIVPPRYLSRLMITEFGEKHTLEGKGIWQTMAAKLALLKVVVILKPEHFSWFHDNQKQLLGRLIVNWHGQYSKNEIVEEIREEMKASGLFNGNQMSTIIEVIEKLEQMSILTDNAHKLRIVSTIVKLSRKKRRIVEKTMQKYEKGMEKMKRAEEQVAGMQGELLRLQPQLLRTSIETSFLMSTIEKETIEVENAREVVAANENKANEAATKVQALKAESEAELASAIPALEAAVEALETMTQSDVSSLKTMRFPPYAVRLCMEAVCILLGVKPAKVTNENGEVVNDYWVSGQKLLSDIHFLARIRTFARDSTSRRTMKLIREKYLSKEEFDPEKVKQCSLAAEGLCRWVLAVDMYNQISKIVEPKRERLRKAETLVKQHLKQLEVKRKALLKVTDKLQGLSDQFSQMCQRKQELESQISSCETRMERAERLVQALSGEKDKWQAKMTDIAHEDSLCVPHAVGSALALHVFGKLPIDQREIELRKTMRILFPNLEVTIPCDLKSIVGLVEEPMCFVNDDDRAFNELRSRYNKIIKADDFSNVDKSLLVEAKCVVLLDYDSNRNDHFECLENGMFYVKTLNDSTIFEVSGNEYEVNRDFRIFIRTHDNDAQLENTIIINNAYTDSELRHEICERLGNANWPQTLHDYNEMVKLKRIDADTLEKTEDEMLDLLGRSKDLDDEKAIDLLAEARNLQASITAKGNQIDEMERSLRIIENRMAPCIEWSAKIVKMCYSLSKFQEFYRMPLSFLLDVLNVKLVKSLDSVDFKLVNRQISNIFWKRISDYLAWDDKHIVHHLLFSNMNYQVDRIVLEPQEKNSIDSFSNFASFVQKSGFRKLVLLKYDSEVYTSIIQFGQVSRNINWKVVSILDHILPKLEKISDENTWLLMNLYQIDYETIDKIKKILAKLAEIPNVHPAFRIIAAISEEIPYKNSINELSNNRFYFSAPDSLAQIFRRLFANFSLRTSYDKADERLRHQVIRIICLHYGFLKRSRLDPHFHARIDDADLLAAMKLFQQVRNLNELPNEKQDYNTLRKNVIEPIYFSKSYNKVYRNIAYAMTQWILEGNISVPADTSLKKILKDDACNFDDFAHFAQSHDDIILCGLNSRISRGLQAAHEKLVLMKMRSLFDKDFENYRKQNLAKKHPKVESKSPSVEGIDGREIEDLEKIISTFKIEFALEHKINTSEIEVIGEVKESKTPQATAGKSVNLKNCSLFYAQLSHGEIIETQTINPQLISVVLKCRKMIGTGNQKCLPIICPKTKDRVAHLIIQSQLPEIHWHLRGAFLTVGKI</sequence>
<dbReference type="Gene3D" id="3.20.180.20">
    <property type="entry name" value="Dynein heavy chain, N-terminal domain 2"/>
    <property type="match status" value="1"/>
</dbReference>
<dbReference type="Gene3D" id="1.20.58.1120">
    <property type="match status" value="1"/>
</dbReference>
<dbReference type="Pfam" id="PF12777">
    <property type="entry name" value="MT"/>
    <property type="match status" value="1"/>
</dbReference>
<feature type="coiled-coil region" evidence="1">
    <location>
        <begin position="2287"/>
        <end position="2335"/>
    </location>
</feature>
<dbReference type="EMBL" id="CADEPM010000001">
    <property type="protein sequence ID" value="CAB3397054.1"/>
    <property type="molecule type" value="Genomic_DNA"/>
</dbReference>
<organism evidence="4 5">
    <name type="scientific">Caenorhabditis bovis</name>
    <dbReference type="NCBI Taxonomy" id="2654633"/>
    <lineage>
        <taxon>Eukaryota</taxon>
        <taxon>Metazoa</taxon>
        <taxon>Ecdysozoa</taxon>
        <taxon>Nematoda</taxon>
        <taxon>Chromadorea</taxon>
        <taxon>Rhabditida</taxon>
        <taxon>Rhabditina</taxon>
        <taxon>Rhabditomorpha</taxon>
        <taxon>Rhabditoidea</taxon>
        <taxon>Rhabditidae</taxon>
        <taxon>Peloderinae</taxon>
        <taxon>Caenorhabditis</taxon>
    </lineage>
</organism>
<reference evidence="4 5" key="1">
    <citation type="submission" date="2020-04" db="EMBL/GenBank/DDBJ databases">
        <authorList>
            <person name="Laetsch R D."/>
            <person name="Stevens L."/>
            <person name="Kumar S."/>
            <person name="Blaxter L. M."/>
        </authorList>
    </citation>
    <scope>NUCLEOTIDE SEQUENCE [LARGE SCALE GENOMIC DNA]</scope>
</reference>
<feature type="coiled-coil region" evidence="1">
    <location>
        <begin position="2549"/>
        <end position="2605"/>
    </location>
</feature>
<dbReference type="Gene3D" id="1.20.140.100">
    <property type="entry name" value="Dynein heavy chain, N-terminal domain 2"/>
    <property type="match status" value="1"/>
</dbReference>
<protein>
    <submittedName>
        <fullName evidence="4">Uncharacterized protein</fullName>
    </submittedName>
</protein>
<dbReference type="PANTHER" id="PTHR10676">
    <property type="entry name" value="DYNEIN HEAVY CHAIN FAMILY PROTEIN"/>
    <property type="match status" value="1"/>
</dbReference>
<dbReference type="GO" id="GO:0045505">
    <property type="term" value="F:dynein intermediate chain binding"/>
    <property type="evidence" value="ECO:0007669"/>
    <property type="project" value="InterPro"/>
</dbReference>
<feature type="coiled-coil region" evidence="1">
    <location>
        <begin position="649"/>
        <end position="686"/>
    </location>
</feature>